<evidence type="ECO:0000313" key="2">
    <source>
        <dbReference type="EMBL" id="GAA2621248.1"/>
    </source>
</evidence>
<protein>
    <recommendedName>
        <fullName evidence="4">Leucine rich repeat variant</fullName>
    </recommendedName>
</protein>
<evidence type="ECO:0000256" key="1">
    <source>
        <dbReference type="SAM" id="MobiDB-lite"/>
    </source>
</evidence>
<evidence type="ECO:0000313" key="3">
    <source>
        <dbReference type="Proteomes" id="UP001501509"/>
    </source>
</evidence>
<proteinExistence type="predicted"/>
<evidence type="ECO:0008006" key="4">
    <source>
        <dbReference type="Google" id="ProtNLM"/>
    </source>
</evidence>
<reference evidence="2 3" key="1">
    <citation type="journal article" date="2019" name="Int. J. Syst. Evol. Microbiol.">
        <title>The Global Catalogue of Microorganisms (GCM) 10K type strain sequencing project: providing services to taxonomists for standard genome sequencing and annotation.</title>
        <authorList>
            <consortium name="The Broad Institute Genomics Platform"/>
            <consortium name="The Broad Institute Genome Sequencing Center for Infectious Disease"/>
            <person name="Wu L."/>
            <person name="Ma J."/>
        </authorList>
    </citation>
    <scope>NUCLEOTIDE SEQUENCE [LARGE SCALE GENOMIC DNA]</scope>
    <source>
        <strain evidence="2 3">JCM 6833</strain>
    </source>
</reference>
<feature type="region of interest" description="Disordered" evidence="1">
    <location>
        <begin position="269"/>
        <end position="291"/>
    </location>
</feature>
<organism evidence="2 3">
    <name type="scientific">Actinomadura fulvescens</name>
    <dbReference type="NCBI Taxonomy" id="46160"/>
    <lineage>
        <taxon>Bacteria</taxon>
        <taxon>Bacillati</taxon>
        <taxon>Actinomycetota</taxon>
        <taxon>Actinomycetes</taxon>
        <taxon>Streptosporangiales</taxon>
        <taxon>Thermomonosporaceae</taxon>
        <taxon>Actinomadura</taxon>
    </lineage>
</organism>
<sequence length="291" mass="30592">MVDEDIAADLVERADLTRAQAVALAPRIEQSIVRLVARGLLMADDIDPVARPDAALAVLADGGGYAAWARWLAADPSVGRRERLATCPGLPGDVRELLAADGDLRVVAELALWTTPDTAALLAEHPHAEVRCAVAGNEATPPQVLAALITAEGVDPARSCLVCDRVATPFAHDPHCPEPDCDLPPGASCDGSHESTVHETQLRALRNPATPTAAVIGFADHPSMLLRQQLAARPDLPPATYEHLAGAPEPGVRATLAQNPAIGDRLIGEWPPTPATTSNAASRTIPGCRWR</sequence>
<dbReference type="EMBL" id="BAAATD010000010">
    <property type="protein sequence ID" value="GAA2621248.1"/>
    <property type="molecule type" value="Genomic_DNA"/>
</dbReference>
<keyword evidence="3" id="KW-1185">Reference proteome</keyword>
<comment type="caution">
    <text evidence="2">The sequence shown here is derived from an EMBL/GenBank/DDBJ whole genome shotgun (WGS) entry which is preliminary data.</text>
</comment>
<gene>
    <name evidence="2" type="ORF">GCM10010411_66420</name>
</gene>
<name>A0ABN3QAR3_9ACTN</name>
<dbReference type="Gene3D" id="1.25.10.10">
    <property type="entry name" value="Leucine-rich Repeat Variant"/>
    <property type="match status" value="2"/>
</dbReference>
<dbReference type="Proteomes" id="UP001501509">
    <property type="component" value="Unassembled WGS sequence"/>
</dbReference>
<accession>A0ABN3QAR3</accession>
<dbReference type="InterPro" id="IPR011989">
    <property type="entry name" value="ARM-like"/>
</dbReference>